<feature type="domain" description="RRM" evidence="4">
    <location>
        <begin position="111"/>
        <end position="188"/>
    </location>
</feature>
<feature type="domain" description="RRM" evidence="4">
    <location>
        <begin position="253"/>
        <end position="331"/>
    </location>
</feature>
<dbReference type="EMBL" id="JACGCI010000004">
    <property type="protein sequence ID" value="KAF6764088.1"/>
    <property type="molecule type" value="Genomic_DNA"/>
</dbReference>
<evidence type="ECO:0000256" key="1">
    <source>
        <dbReference type="ARBA" id="ARBA00022884"/>
    </source>
</evidence>
<evidence type="ECO:0000313" key="6">
    <source>
        <dbReference type="Proteomes" id="UP000521943"/>
    </source>
</evidence>
<comment type="caution">
    <text evidence="5">The sequence shown here is derived from an EMBL/GenBank/DDBJ whole genome shotgun (WGS) entry which is preliminary data.</text>
</comment>
<dbReference type="SUPFAM" id="SSF54928">
    <property type="entry name" value="RNA-binding domain, RBD"/>
    <property type="match status" value="2"/>
</dbReference>
<dbReference type="CDD" id="cd00590">
    <property type="entry name" value="RRM_SF"/>
    <property type="match status" value="2"/>
</dbReference>
<feature type="compositionally biased region" description="Polar residues" evidence="3">
    <location>
        <begin position="345"/>
        <end position="362"/>
    </location>
</feature>
<feature type="compositionally biased region" description="Polar residues" evidence="3">
    <location>
        <begin position="240"/>
        <end position="250"/>
    </location>
</feature>
<dbReference type="InterPro" id="IPR012677">
    <property type="entry name" value="Nucleotide-bd_a/b_plait_sf"/>
</dbReference>
<feature type="region of interest" description="Disordered" evidence="3">
    <location>
        <begin position="1"/>
        <end position="21"/>
    </location>
</feature>
<dbReference type="PROSITE" id="PS50102">
    <property type="entry name" value="RRM"/>
    <property type="match status" value="3"/>
</dbReference>
<gene>
    <name evidence="5" type="ORF">DFP72DRAFT_1029735</name>
</gene>
<feature type="domain" description="RRM" evidence="4">
    <location>
        <begin position="24"/>
        <end position="98"/>
    </location>
</feature>
<feature type="region of interest" description="Disordered" evidence="3">
    <location>
        <begin position="334"/>
        <end position="376"/>
    </location>
</feature>
<proteinExistence type="predicted"/>
<feature type="compositionally biased region" description="Polar residues" evidence="3">
    <location>
        <begin position="1"/>
        <end position="12"/>
    </location>
</feature>
<protein>
    <recommendedName>
        <fullName evidence="4">RRM domain-containing protein</fullName>
    </recommendedName>
</protein>
<sequence>MVSSKASANSPNGPIEFAHTQTTNAVRIDNIPEHVDRRELVALFRSLIGDVQSFRDVKERNQDQLEITFHNRAVAVKALCMNGYSIGGATLSVTAVTLQAPRSKASPDERRNLYVLGLPFALTKNEFTSLFSRYGTVSHSVILATVDNSSRRRGFVVMSTHEEARRALTALTRSQIKGHTIDVSWAVVQRSQGFLDGGDRSLLLDARSSQLPGSGSFDRMGFPSSNSDSSDYSPPLNDSGPRSSGMNTPVPTTTLLVSNLPAILFSQIQDLHPLLCPFGRIERIQTVQIPNADTISAVVQYASSDAALEAKASLNGQAYGNMHIEAHFVHPSFGDSNDDPRAPALTSTNNATSRFSPRTSRAPTPMLGLGGPRKGNTLRMRNNRSMEILTSTTFLQILVMLLGTDSLTTLMTGHRPIPMPETGMEASVRWRCRSLPLARVISLLPMAPIKNLPSNGP</sequence>
<name>A0A8H6MCE8_9AGAR</name>
<dbReference type="InterPro" id="IPR000504">
    <property type="entry name" value="RRM_dom"/>
</dbReference>
<dbReference type="OrthoDB" id="6159137at2759"/>
<dbReference type="Gene3D" id="3.30.70.330">
    <property type="match status" value="3"/>
</dbReference>
<dbReference type="PANTHER" id="PTHR48025:SF1">
    <property type="entry name" value="RRM DOMAIN-CONTAINING PROTEIN"/>
    <property type="match status" value="1"/>
</dbReference>
<dbReference type="GO" id="GO:0005634">
    <property type="term" value="C:nucleus"/>
    <property type="evidence" value="ECO:0007669"/>
    <property type="project" value="TreeGrafter"/>
</dbReference>
<feature type="compositionally biased region" description="Low complexity" evidence="3">
    <location>
        <begin position="223"/>
        <end position="239"/>
    </location>
</feature>
<dbReference type="AlphaFoldDB" id="A0A8H6MCE8"/>
<evidence type="ECO:0000313" key="5">
    <source>
        <dbReference type="EMBL" id="KAF6764088.1"/>
    </source>
</evidence>
<dbReference type="InterPro" id="IPR035979">
    <property type="entry name" value="RBD_domain_sf"/>
</dbReference>
<dbReference type="SMART" id="SM00360">
    <property type="entry name" value="RRM"/>
    <property type="match status" value="3"/>
</dbReference>
<accession>A0A8H6MCE8</accession>
<dbReference type="Pfam" id="PF00076">
    <property type="entry name" value="RRM_1"/>
    <property type="match status" value="3"/>
</dbReference>
<keyword evidence="1 2" id="KW-0694">RNA-binding</keyword>
<keyword evidence="6" id="KW-1185">Reference proteome</keyword>
<dbReference type="PANTHER" id="PTHR48025">
    <property type="entry name" value="OS02G0815200 PROTEIN"/>
    <property type="match status" value="1"/>
</dbReference>
<evidence type="ECO:0000259" key="4">
    <source>
        <dbReference type="PROSITE" id="PS50102"/>
    </source>
</evidence>
<evidence type="ECO:0000256" key="3">
    <source>
        <dbReference type="SAM" id="MobiDB-lite"/>
    </source>
</evidence>
<dbReference type="Proteomes" id="UP000521943">
    <property type="component" value="Unassembled WGS sequence"/>
</dbReference>
<evidence type="ECO:0000256" key="2">
    <source>
        <dbReference type="PROSITE-ProRule" id="PRU00176"/>
    </source>
</evidence>
<dbReference type="GO" id="GO:0003729">
    <property type="term" value="F:mRNA binding"/>
    <property type="evidence" value="ECO:0007669"/>
    <property type="project" value="TreeGrafter"/>
</dbReference>
<feature type="region of interest" description="Disordered" evidence="3">
    <location>
        <begin position="214"/>
        <end position="250"/>
    </location>
</feature>
<dbReference type="InterPro" id="IPR050502">
    <property type="entry name" value="Euk_RNA-bind_prot"/>
</dbReference>
<reference evidence="5 6" key="1">
    <citation type="submission" date="2020-07" db="EMBL/GenBank/DDBJ databases">
        <title>Comparative genomics of pyrophilous fungi reveals a link between fire events and developmental genes.</title>
        <authorList>
            <consortium name="DOE Joint Genome Institute"/>
            <person name="Steindorff A.S."/>
            <person name="Carver A."/>
            <person name="Calhoun S."/>
            <person name="Stillman K."/>
            <person name="Liu H."/>
            <person name="Lipzen A."/>
            <person name="Pangilinan J."/>
            <person name="Labutti K."/>
            <person name="Bruns T.D."/>
            <person name="Grigoriev I.V."/>
        </authorList>
    </citation>
    <scope>NUCLEOTIDE SEQUENCE [LARGE SCALE GENOMIC DNA]</scope>
    <source>
        <strain evidence="5 6">CBS 144469</strain>
    </source>
</reference>
<organism evidence="5 6">
    <name type="scientific">Ephemerocybe angulata</name>
    <dbReference type="NCBI Taxonomy" id="980116"/>
    <lineage>
        <taxon>Eukaryota</taxon>
        <taxon>Fungi</taxon>
        <taxon>Dikarya</taxon>
        <taxon>Basidiomycota</taxon>
        <taxon>Agaricomycotina</taxon>
        <taxon>Agaricomycetes</taxon>
        <taxon>Agaricomycetidae</taxon>
        <taxon>Agaricales</taxon>
        <taxon>Agaricineae</taxon>
        <taxon>Psathyrellaceae</taxon>
        <taxon>Ephemerocybe</taxon>
    </lineage>
</organism>